<keyword evidence="1" id="KW-1133">Transmembrane helix</keyword>
<dbReference type="EMBL" id="AOSK01000016">
    <property type="protein sequence ID" value="EYD78089.1"/>
    <property type="molecule type" value="Genomic_DNA"/>
</dbReference>
<evidence type="ECO:0000313" key="3">
    <source>
        <dbReference type="Proteomes" id="UP000019666"/>
    </source>
</evidence>
<protein>
    <submittedName>
        <fullName evidence="2">Uncharacterized protein</fullName>
    </submittedName>
</protein>
<dbReference type="AlphaFoldDB" id="A0A017HWI2"/>
<dbReference type="HOGENOM" id="CLU_2702541_0_0_5"/>
<feature type="transmembrane region" description="Helical" evidence="1">
    <location>
        <begin position="52"/>
        <end position="69"/>
    </location>
</feature>
<comment type="caution">
    <text evidence="2">The sequence shown here is derived from an EMBL/GenBank/DDBJ whole genome shotgun (WGS) entry which is preliminary data.</text>
</comment>
<name>A0A017HWI2_9RHOB</name>
<gene>
    <name evidence="2" type="ORF">Rumeso_00325</name>
</gene>
<accession>A0A017HWI2</accession>
<dbReference type="RefSeq" id="WP_037283423.1">
    <property type="nucleotide sequence ID" value="NZ_KK088619.1"/>
</dbReference>
<dbReference type="Proteomes" id="UP000019666">
    <property type="component" value="Unassembled WGS sequence"/>
</dbReference>
<keyword evidence="1" id="KW-0472">Membrane</keyword>
<evidence type="ECO:0000256" key="1">
    <source>
        <dbReference type="SAM" id="Phobius"/>
    </source>
</evidence>
<proteinExistence type="predicted"/>
<feature type="transmembrane region" description="Helical" evidence="1">
    <location>
        <begin position="21"/>
        <end position="40"/>
    </location>
</feature>
<reference evidence="2 3" key="1">
    <citation type="submission" date="2013-02" db="EMBL/GenBank/DDBJ databases">
        <authorList>
            <person name="Fiebig A."/>
            <person name="Goeker M."/>
            <person name="Klenk H.-P.P."/>
        </authorList>
    </citation>
    <scope>NUCLEOTIDE SEQUENCE [LARGE SCALE GENOMIC DNA]</scope>
    <source>
        <strain evidence="2 3">DSM 19309</strain>
    </source>
</reference>
<evidence type="ECO:0000313" key="2">
    <source>
        <dbReference type="EMBL" id="EYD78089.1"/>
    </source>
</evidence>
<dbReference type="STRING" id="442562.Rumeso_00325"/>
<sequence>MDVLVFAANIMYVATYFTGSVLRLRLLTLCAGCCLTIYFLGQPHPMPTVVAWNLFFVGLNLVQLGRLLAARRV</sequence>
<keyword evidence="1" id="KW-0812">Transmembrane</keyword>
<keyword evidence="3" id="KW-1185">Reference proteome</keyword>
<organism evidence="2 3">
    <name type="scientific">Rubellimicrobium mesophilum DSM 19309</name>
    <dbReference type="NCBI Taxonomy" id="442562"/>
    <lineage>
        <taxon>Bacteria</taxon>
        <taxon>Pseudomonadati</taxon>
        <taxon>Pseudomonadota</taxon>
        <taxon>Alphaproteobacteria</taxon>
        <taxon>Rhodobacterales</taxon>
        <taxon>Roseobacteraceae</taxon>
        <taxon>Rubellimicrobium</taxon>
    </lineage>
</organism>